<dbReference type="Gene3D" id="1.10.357.10">
    <property type="entry name" value="Tetracycline Repressor, domain 2"/>
    <property type="match status" value="1"/>
</dbReference>
<dbReference type="InterPro" id="IPR050109">
    <property type="entry name" value="HTH-type_TetR-like_transc_reg"/>
</dbReference>
<dbReference type="RefSeq" id="WP_311560310.1">
    <property type="nucleotide sequence ID" value="NZ_JAVREJ010000045.1"/>
</dbReference>
<dbReference type="SUPFAM" id="SSF46689">
    <property type="entry name" value="Homeodomain-like"/>
    <property type="match status" value="1"/>
</dbReference>
<dbReference type="InterPro" id="IPR036271">
    <property type="entry name" value="Tet_transcr_reg_TetR-rel_C_sf"/>
</dbReference>
<feature type="DNA-binding region" description="H-T-H motif" evidence="4">
    <location>
        <begin position="33"/>
        <end position="52"/>
    </location>
</feature>
<dbReference type="InterPro" id="IPR001647">
    <property type="entry name" value="HTH_TetR"/>
</dbReference>
<keyword evidence="3" id="KW-0804">Transcription</keyword>
<dbReference type="SUPFAM" id="SSF48498">
    <property type="entry name" value="Tetracyclin repressor-like, C-terminal domain"/>
    <property type="match status" value="1"/>
</dbReference>
<dbReference type="Proteomes" id="UP001183202">
    <property type="component" value="Unassembled WGS sequence"/>
</dbReference>
<keyword evidence="7" id="KW-1185">Reference proteome</keyword>
<dbReference type="Pfam" id="PF00440">
    <property type="entry name" value="TetR_N"/>
    <property type="match status" value="1"/>
</dbReference>
<organism evidence="6 7">
    <name type="scientific">Pseudonocardia charpentierae</name>
    <dbReference type="NCBI Taxonomy" id="3075545"/>
    <lineage>
        <taxon>Bacteria</taxon>
        <taxon>Bacillati</taxon>
        <taxon>Actinomycetota</taxon>
        <taxon>Actinomycetes</taxon>
        <taxon>Pseudonocardiales</taxon>
        <taxon>Pseudonocardiaceae</taxon>
        <taxon>Pseudonocardia</taxon>
    </lineage>
</organism>
<reference evidence="7" key="1">
    <citation type="submission" date="2023-07" db="EMBL/GenBank/DDBJ databases">
        <title>30 novel species of actinomycetes from the DSMZ collection.</title>
        <authorList>
            <person name="Nouioui I."/>
        </authorList>
    </citation>
    <scope>NUCLEOTIDE SEQUENCE [LARGE SCALE GENOMIC DNA]</scope>
    <source>
        <strain evidence="7">DSM 45834</strain>
    </source>
</reference>
<evidence type="ECO:0000259" key="5">
    <source>
        <dbReference type="PROSITE" id="PS50977"/>
    </source>
</evidence>
<dbReference type="InterPro" id="IPR009057">
    <property type="entry name" value="Homeodomain-like_sf"/>
</dbReference>
<keyword evidence="1" id="KW-0805">Transcription regulation</keyword>
<dbReference type="PROSITE" id="PS50977">
    <property type="entry name" value="HTH_TETR_2"/>
    <property type="match status" value="1"/>
</dbReference>
<dbReference type="InterPro" id="IPR025996">
    <property type="entry name" value="MT1864/Rv1816-like_C"/>
</dbReference>
<comment type="caution">
    <text evidence="6">The sequence shown here is derived from an EMBL/GenBank/DDBJ whole genome shotgun (WGS) entry which is preliminary data.</text>
</comment>
<dbReference type="EMBL" id="JAVREJ010000045">
    <property type="protein sequence ID" value="MDT0353799.1"/>
    <property type="molecule type" value="Genomic_DNA"/>
</dbReference>
<keyword evidence="2 4" id="KW-0238">DNA-binding</keyword>
<dbReference type="PANTHER" id="PTHR30055:SF220">
    <property type="entry name" value="TETR-FAMILY REGULATORY PROTEIN"/>
    <property type="match status" value="1"/>
</dbReference>
<gene>
    <name evidence="6" type="ORF">RM445_30360</name>
</gene>
<sequence>MPPTQPYHHGDLRQAVLTAAVAVLNESGPAQLSLRDLARRAGVSHAAPAHHFGDKAGLLTAVAAQGYQLLADALTAAQQRHADFLEVGVAYVRFAVDHRAHFEVMFRPDLYRPDDPEVATARQRAADALYGGVRSVAATGRGPDIPLAGVAAWSLVHGFATLWLNHALPTTLGDDPETATRAVAAILFHTT</sequence>
<evidence type="ECO:0000256" key="3">
    <source>
        <dbReference type="ARBA" id="ARBA00023163"/>
    </source>
</evidence>
<evidence type="ECO:0000256" key="1">
    <source>
        <dbReference type="ARBA" id="ARBA00023015"/>
    </source>
</evidence>
<evidence type="ECO:0000313" key="7">
    <source>
        <dbReference type="Proteomes" id="UP001183202"/>
    </source>
</evidence>
<dbReference type="PANTHER" id="PTHR30055">
    <property type="entry name" value="HTH-TYPE TRANSCRIPTIONAL REGULATOR RUTR"/>
    <property type="match status" value="1"/>
</dbReference>
<evidence type="ECO:0000256" key="2">
    <source>
        <dbReference type="ARBA" id="ARBA00023125"/>
    </source>
</evidence>
<proteinExistence type="predicted"/>
<protein>
    <submittedName>
        <fullName evidence="6">TetR/AcrR family transcriptional regulator</fullName>
    </submittedName>
</protein>
<accession>A0ABU2NMD3</accession>
<evidence type="ECO:0000313" key="6">
    <source>
        <dbReference type="EMBL" id="MDT0353799.1"/>
    </source>
</evidence>
<dbReference type="PRINTS" id="PR00455">
    <property type="entry name" value="HTHTETR"/>
</dbReference>
<feature type="domain" description="HTH tetR-type" evidence="5">
    <location>
        <begin position="10"/>
        <end position="70"/>
    </location>
</feature>
<dbReference type="Pfam" id="PF13305">
    <property type="entry name" value="TetR_C_33"/>
    <property type="match status" value="1"/>
</dbReference>
<evidence type="ECO:0000256" key="4">
    <source>
        <dbReference type="PROSITE-ProRule" id="PRU00335"/>
    </source>
</evidence>
<name>A0ABU2NMD3_9PSEU</name>